<dbReference type="PANTHER" id="PTHR19307:SF8">
    <property type="entry name" value="TUMOR PROTEIN D53"/>
    <property type="match status" value="1"/>
</dbReference>
<dbReference type="PROSITE" id="PS51873">
    <property type="entry name" value="TRIAD"/>
    <property type="match status" value="1"/>
</dbReference>
<dbReference type="Pfam" id="PF04201">
    <property type="entry name" value="TPD52"/>
    <property type="match status" value="1"/>
</dbReference>
<evidence type="ECO:0000256" key="8">
    <source>
        <dbReference type="ARBA" id="ARBA00023054"/>
    </source>
</evidence>
<dbReference type="GO" id="GO:0016740">
    <property type="term" value="F:transferase activity"/>
    <property type="evidence" value="ECO:0007669"/>
    <property type="project" value="UniProtKB-KW"/>
</dbReference>
<dbReference type="SMART" id="SM00647">
    <property type="entry name" value="IBR"/>
    <property type="match status" value="2"/>
</dbReference>
<evidence type="ECO:0000256" key="6">
    <source>
        <dbReference type="ARBA" id="ARBA00022786"/>
    </source>
</evidence>
<feature type="compositionally biased region" description="Polar residues" evidence="10">
    <location>
        <begin position="27"/>
        <end position="39"/>
    </location>
</feature>
<evidence type="ECO:0000256" key="9">
    <source>
        <dbReference type="SAM" id="Coils"/>
    </source>
</evidence>
<keyword evidence="8 9" id="KW-0175">Coiled coil</keyword>
<dbReference type="GO" id="GO:2001235">
    <property type="term" value="P:positive regulation of apoptotic signaling pathway"/>
    <property type="evidence" value="ECO:0007669"/>
    <property type="project" value="TreeGrafter"/>
</dbReference>
<protein>
    <recommendedName>
        <fullName evidence="12">RING-type domain-containing protein</fullName>
    </recommendedName>
</protein>
<dbReference type="CDD" id="cd20342">
    <property type="entry name" value="BRcat_RBR_RNF217"/>
    <property type="match status" value="1"/>
</dbReference>
<evidence type="ECO:0000256" key="2">
    <source>
        <dbReference type="ARBA" id="ARBA00022679"/>
    </source>
</evidence>
<evidence type="ECO:0000313" key="14">
    <source>
        <dbReference type="Proteomes" id="UP000694680"/>
    </source>
</evidence>
<feature type="transmembrane region" description="Helical" evidence="11">
    <location>
        <begin position="491"/>
        <end position="513"/>
    </location>
</feature>
<dbReference type="InterPro" id="IPR047551">
    <property type="entry name" value="BRcat_RBR_RNF217"/>
</dbReference>
<evidence type="ECO:0000259" key="12">
    <source>
        <dbReference type="PROSITE" id="PS51873"/>
    </source>
</evidence>
<dbReference type="GO" id="GO:0008270">
    <property type="term" value="F:zinc ion binding"/>
    <property type="evidence" value="ECO:0007669"/>
    <property type="project" value="UniProtKB-KW"/>
</dbReference>
<dbReference type="Proteomes" id="UP000694680">
    <property type="component" value="Chromosome 24"/>
</dbReference>
<feature type="compositionally biased region" description="Basic and acidic residues" evidence="10">
    <location>
        <begin position="61"/>
        <end position="72"/>
    </location>
</feature>
<name>A0A8C5NEU5_GOUWI</name>
<organism evidence="13 14">
    <name type="scientific">Gouania willdenowi</name>
    <name type="common">Blunt-snouted clingfish</name>
    <name type="synonym">Lepadogaster willdenowi</name>
    <dbReference type="NCBI Taxonomy" id="441366"/>
    <lineage>
        <taxon>Eukaryota</taxon>
        <taxon>Metazoa</taxon>
        <taxon>Chordata</taxon>
        <taxon>Craniata</taxon>
        <taxon>Vertebrata</taxon>
        <taxon>Euteleostomi</taxon>
        <taxon>Actinopterygii</taxon>
        <taxon>Neopterygii</taxon>
        <taxon>Teleostei</taxon>
        <taxon>Neoteleostei</taxon>
        <taxon>Acanthomorphata</taxon>
        <taxon>Ovalentaria</taxon>
        <taxon>Blenniimorphae</taxon>
        <taxon>Blenniiformes</taxon>
        <taxon>Gobiesocoidei</taxon>
        <taxon>Gobiesocidae</taxon>
        <taxon>Gobiesocinae</taxon>
        <taxon>Gouania</taxon>
    </lineage>
</organism>
<keyword evidence="11" id="KW-0472">Membrane</keyword>
<reference evidence="13" key="1">
    <citation type="submission" date="2020-06" db="EMBL/GenBank/DDBJ databases">
        <authorList>
            <consortium name="Wellcome Sanger Institute Data Sharing"/>
        </authorList>
    </citation>
    <scope>NUCLEOTIDE SEQUENCE [LARGE SCALE GENOMIC DNA]</scope>
</reference>
<evidence type="ECO:0000256" key="1">
    <source>
        <dbReference type="ARBA" id="ARBA00005702"/>
    </source>
</evidence>
<evidence type="ECO:0000256" key="11">
    <source>
        <dbReference type="SAM" id="Phobius"/>
    </source>
</evidence>
<feature type="region of interest" description="Disordered" evidence="10">
    <location>
        <begin position="24"/>
        <end position="90"/>
    </location>
</feature>
<dbReference type="InterPro" id="IPR002867">
    <property type="entry name" value="IBR_dom"/>
</dbReference>
<feature type="domain" description="RING-type" evidence="12">
    <location>
        <begin position="255"/>
        <end position="470"/>
    </location>
</feature>
<comment type="similarity">
    <text evidence="1">Belongs to the TPD52 family.</text>
</comment>
<proteinExistence type="inferred from homology"/>
<reference evidence="13" key="3">
    <citation type="submission" date="2025-09" db="UniProtKB">
        <authorList>
            <consortium name="Ensembl"/>
        </authorList>
    </citation>
    <scope>IDENTIFICATION</scope>
</reference>
<dbReference type="Pfam" id="PF22191">
    <property type="entry name" value="IBR_1"/>
    <property type="match status" value="1"/>
</dbReference>
<keyword evidence="2" id="KW-0808">Transferase</keyword>
<dbReference type="Gene3D" id="3.30.40.10">
    <property type="entry name" value="Zinc/RING finger domain, C3HC4 (zinc finger)"/>
    <property type="match status" value="1"/>
</dbReference>
<keyword evidence="3" id="KW-0479">Metal-binding</keyword>
<feature type="region of interest" description="Disordered" evidence="10">
    <location>
        <begin position="684"/>
        <end position="705"/>
    </location>
</feature>
<keyword evidence="14" id="KW-1185">Reference proteome</keyword>
<dbReference type="CDD" id="cd20350">
    <property type="entry name" value="Rcat_RBR_RNF217"/>
    <property type="match status" value="1"/>
</dbReference>
<dbReference type="FunFam" id="1.20.120.1750:FF:000008">
    <property type="entry name" value="RBR-type E3 ubiquitin transferase"/>
    <property type="match status" value="1"/>
</dbReference>
<keyword evidence="4" id="KW-0677">Repeat</keyword>
<dbReference type="InterPro" id="IPR007327">
    <property type="entry name" value="TPD52"/>
</dbReference>
<keyword evidence="11" id="KW-1133">Transmembrane helix</keyword>
<dbReference type="AlphaFoldDB" id="A0A8C5NEU5"/>
<reference evidence="13" key="2">
    <citation type="submission" date="2025-08" db="UniProtKB">
        <authorList>
            <consortium name="Ensembl"/>
        </authorList>
    </citation>
    <scope>IDENTIFICATION</scope>
</reference>
<evidence type="ECO:0000256" key="4">
    <source>
        <dbReference type="ARBA" id="ARBA00022737"/>
    </source>
</evidence>
<dbReference type="PANTHER" id="PTHR19307">
    <property type="entry name" value="TUMOR PROTEIN D52"/>
    <property type="match status" value="1"/>
</dbReference>
<feature type="compositionally biased region" description="Polar residues" evidence="10">
    <location>
        <begin position="684"/>
        <end position="699"/>
    </location>
</feature>
<dbReference type="InterPro" id="IPR013083">
    <property type="entry name" value="Znf_RING/FYVE/PHD"/>
</dbReference>
<keyword evidence="5" id="KW-0863">Zinc-finger</keyword>
<sequence length="705" mass="78544">MDDDRPGFDVGSMPSFIRSFEEERANVSPNVQTDSSSASVGVLKLHASRSESRLSLQSEPPVKRSGEPKEDAEGNNNNNCNGGGRQRQRRTVSALELLRRNFRDSTSPPARVNTVRRMQSVNSDGSGSCSGRGWDQCKKSELATGDPGPKNEPTLSDIACPRVHEVEHVTSPDYHSKNTLEEPFPVKEHIYCSVYCIAADNTHKDSHYHNETTTEVDLGEGSNPEASLYTLDDLVDPFADRPQKLYTEQAEAEPEPRTCRVCLETSTLAALPCCSKSVCEECMKLYVSSQVTVGKVHIPCPITECSGSLEEGLVTSHLANRELAMYQYFLELNQLDSSTKPCPQCHHFTTLKAQNPRSSEHKYKIQCSNCQFVWCFKCHAPWHNGIKCREYRKGDKLLRTWASVIEHGQRNAQKCPQCKIHIQRTEGCDHMTCTQCNTNFCYMCGERYRHLRFFGDHTSDLSVFGCKYGYLPDKPHLRRLVRGSVCATKVLLAPVVILLVLVLGALALVIGFLDSEPLKESDEDLGSELNLNNCIMTEEEREEFQQELAKLEEEISTLRQVLTAKEKQYAELKHKLGLGPLSELKNNLSRSWHDMQSSTAYKKTSDTLSTAGQKTSAAFTTFGSAITRKFGDMSIVGLELLFPRRNSPSFKSFEEKVESTVSTIKTKVGGTEAGGSFEDVLSSAANASSQDTPTNSMMDSSERQC</sequence>
<dbReference type="Ensembl" id="ENSGWIT00000053998.1">
    <property type="protein sequence ID" value="ENSGWIP00000049980.1"/>
    <property type="gene ID" value="ENSGWIG00000024356.1"/>
</dbReference>
<dbReference type="GO" id="GO:0005737">
    <property type="term" value="C:cytoplasm"/>
    <property type="evidence" value="ECO:0007669"/>
    <property type="project" value="TreeGrafter"/>
</dbReference>
<dbReference type="Gene3D" id="1.20.120.1750">
    <property type="match status" value="1"/>
</dbReference>
<keyword evidence="11" id="KW-0812">Transmembrane</keyword>
<evidence type="ECO:0000256" key="7">
    <source>
        <dbReference type="ARBA" id="ARBA00022833"/>
    </source>
</evidence>
<dbReference type="SUPFAM" id="SSF57850">
    <property type="entry name" value="RING/U-box"/>
    <property type="match status" value="3"/>
</dbReference>
<dbReference type="InterPro" id="IPR047552">
    <property type="entry name" value="Rcat_RBR_RNF217"/>
</dbReference>
<keyword evidence="7" id="KW-0862">Zinc</keyword>
<evidence type="ECO:0000256" key="3">
    <source>
        <dbReference type="ARBA" id="ARBA00022723"/>
    </source>
</evidence>
<dbReference type="Pfam" id="PF01485">
    <property type="entry name" value="IBR"/>
    <property type="match status" value="1"/>
</dbReference>
<feature type="coiled-coil region" evidence="9">
    <location>
        <begin position="534"/>
        <end position="575"/>
    </location>
</feature>
<accession>A0A8C5NEU5</accession>
<evidence type="ECO:0000256" key="10">
    <source>
        <dbReference type="SAM" id="MobiDB-lite"/>
    </source>
</evidence>
<gene>
    <name evidence="13" type="primary">tpd52l1</name>
</gene>
<keyword evidence="6" id="KW-0833">Ubl conjugation pathway</keyword>
<dbReference type="InterPro" id="IPR044066">
    <property type="entry name" value="TRIAD_supradom"/>
</dbReference>
<evidence type="ECO:0000256" key="5">
    <source>
        <dbReference type="ARBA" id="ARBA00022771"/>
    </source>
</evidence>
<evidence type="ECO:0000313" key="13">
    <source>
        <dbReference type="Ensembl" id="ENSGWIP00000049980.1"/>
    </source>
</evidence>